<evidence type="ECO:0000313" key="2">
    <source>
        <dbReference type="EMBL" id="SKB41712.1"/>
    </source>
</evidence>
<dbReference type="SUPFAM" id="SSF49464">
    <property type="entry name" value="Carboxypeptidase regulatory domain-like"/>
    <property type="match status" value="1"/>
</dbReference>
<evidence type="ECO:0000256" key="1">
    <source>
        <dbReference type="SAM" id="Phobius"/>
    </source>
</evidence>
<dbReference type="EMBL" id="FUZF01000001">
    <property type="protein sequence ID" value="SKB41712.1"/>
    <property type="molecule type" value="Genomic_DNA"/>
</dbReference>
<proteinExistence type="predicted"/>
<dbReference type="Proteomes" id="UP000190150">
    <property type="component" value="Unassembled WGS sequence"/>
</dbReference>
<protein>
    <recommendedName>
        <fullName evidence="4">CarboxypepD_reg-like domain-containing protein</fullName>
    </recommendedName>
</protein>
<dbReference type="RefSeq" id="WP_079640781.1">
    <property type="nucleotide sequence ID" value="NZ_FUZF01000001.1"/>
</dbReference>
<dbReference type="InterPro" id="IPR008969">
    <property type="entry name" value="CarboxyPept-like_regulatory"/>
</dbReference>
<sequence length="613" mass="67986">MYIILKDNYIMCQFIRSVKLIIYFISRTKLFITFSILVLIQLSAYSQAKLARKIQVPPYEKITVGQFMEELRQDEGLLFSYNSQLLNPDSVISAKAYEGILIDYLESVLGQRYSFKETATHIIINRSDWRMVVDQVDIDHKQNHKTMISGYVRDLRSNRPLSFASVYDKETYLNATLTDRDGFFELDVKRPDNRVVIGLNKENYRDTTLILLLPIDVAKKYKMKKEGYYVLVDSNRNIYRTFLGAAFTNTSQRIQSANLGGFFIYSPYQMSLTPGLSTHGFFNSQIVNKVSINILGGATAGVDGVEFAGVFNLNQYKVKGLQMAGGVNVVGGDVSGVQMGGVGNVVLRNLNGVQLAGGWNKVDTVRGIQLAGVMNMGVEARGGQIAGGINYIKDTVQYQLAGVMNRANEAIGIQMAGGINIAHKSVGNQVAGVMNIAKKVRGIQLASLINIADSSDYPIAIFNWIKNGQKQLALTVDESGYLGMSFKSGGRVLYSILGAGTYLDHDVFKYAVDVGLGANLMEKNKFVLSAELTQRMHMDKELRWKDASRTSLQVIPSLLLSSHIRVYIAPSINYSQAAEVSDQDAKPVWNLWKSNTNNNTFHGGLAAGLVYQF</sequence>
<feature type="transmembrane region" description="Helical" evidence="1">
    <location>
        <begin position="20"/>
        <end position="45"/>
    </location>
</feature>
<evidence type="ECO:0008006" key="4">
    <source>
        <dbReference type="Google" id="ProtNLM"/>
    </source>
</evidence>
<evidence type="ECO:0000313" key="3">
    <source>
        <dbReference type="Proteomes" id="UP000190150"/>
    </source>
</evidence>
<keyword evidence="1" id="KW-0812">Transmembrane</keyword>
<gene>
    <name evidence="2" type="ORF">SAMN05660841_00436</name>
</gene>
<keyword evidence="1" id="KW-1133">Transmembrane helix</keyword>
<keyword evidence="3" id="KW-1185">Reference proteome</keyword>
<dbReference type="AlphaFoldDB" id="A0A1T5B385"/>
<dbReference type="OrthoDB" id="5505971at2"/>
<name>A0A1T5B385_9SPHI</name>
<accession>A0A1T5B385</accession>
<reference evidence="3" key="1">
    <citation type="submission" date="2017-02" db="EMBL/GenBank/DDBJ databases">
        <authorList>
            <person name="Varghese N."/>
            <person name="Submissions S."/>
        </authorList>
    </citation>
    <scope>NUCLEOTIDE SEQUENCE [LARGE SCALE GENOMIC DNA]</scope>
    <source>
        <strain evidence="3">DSM 24091</strain>
    </source>
</reference>
<dbReference type="STRING" id="1513896.SAMN05660841_00436"/>
<keyword evidence="1" id="KW-0472">Membrane</keyword>
<organism evidence="2 3">
    <name type="scientific">Sphingobacterium nematocida</name>
    <dbReference type="NCBI Taxonomy" id="1513896"/>
    <lineage>
        <taxon>Bacteria</taxon>
        <taxon>Pseudomonadati</taxon>
        <taxon>Bacteroidota</taxon>
        <taxon>Sphingobacteriia</taxon>
        <taxon>Sphingobacteriales</taxon>
        <taxon>Sphingobacteriaceae</taxon>
        <taxon>Sphingobacterium</taxon>
    </lineage>
</organism>